<accession>A0ABS7F7L5</accession>
<dbReference type="Proteomes" id="UP001519924">
    <property type="component" value="Unassembled WGS sequence"/>
</dbReference>
<dbReference type="InterPro" id="IPR007400">
    <property type="entry name" value="PrpF-like"/>
</dbReference>
<dbReference type="Gene3D" id="3.10.310.10">
    <property type="entry name" value="Diaminopimelate Epimerase, Chain A, domain 1"/>
    <property type="match status" value="2"/>
</dbReference>
<sequence length="365" mass="37211">MQTRIPCVLMRGGTSRGPFFLAADLPEDPAARDAVLLAAMGSPHQLQVDGIGGANTLTSKAAIVSPSAEPGVDVDYLFAQVAVDKGVVDTRPNCGNMLAGVGPFAIEAGLVPVQGPETLVRIRNRNTGALVEAVVQTPNGAVTYEGDTAIPGVNGTAAPIQLRFRAVAGAKTGRLFPTGQRTETIAGVAVTLIDCAMPVMLLRAAEVGADANAAPAAIDADAALLARLESLRLEAGRRMGFGDVTDSVVPKVALLGPAAAGSGATLAARYLTPHAVHKALAVTGGIAIATAARVPGTVAEGIAARHAGPVRIAHPSGVLEVALELNGEEDVAWAGVVRTARRIFEGNLLIPARIWAGRQALRAAE</sequence>
<keyword evidence="2 3" id="KW-0413">Isomerase</keyword>
<dbReference type="PANTHER" id="PTHR43709">
    <property type="entry name" value="ACONITATE ISOMERASE-RELATED"/>
    <property type="match status" value="1"/>
</dbReference>
<dbReference type="EC" id="5.3.2.8" evidence="3"/>
<dbReference type="InterPro" id="IPR047687">
    <property type="entry name" value="OMA_tautomer-like"/>
</dbReference>
<dbReference type="GO" id="GO:0016853">
    <property type="term" value="F:isomerase activity"/>
    <property type="evidence" value="ECO:0007669"/>
    <property type="project" value="UniProtKB-KW"/>
</dbReference>
<organism evidence="3 4">
    <name type="scientific">Caldovatus aquaticus</name>
    <dbReference type="NCBI Taxonomy" id="2865671"/>
    <lineage>
        <taxon>Bacteria</taxon>
        <taxon>Pseudomonadati</taxon>
        <taxon>Pseudomonadota</taxon>
        <taxon>Alphaproteobacteria</taxon>
        <taxon>Acetobacterales</taxon>
        <taxon>Roseomonadaceae</taxon>
        <taxon>Caldovatus</taxon>
    </lineage>
</organism>
<evidence type="ECO:0000256" key="1">
    <source>
        <dbReference type="ARBA" id="ARBA00007673"/>
    </source>
</evidence>
<dbReference type="EMBL" id="JAHZUY010000062">
    <property type="protein sequence ID" value="MBW8270967.1"/>
    <property type="molecule type" value="Genomic_DNA"/>
</dbReference>
<dbReference type="SUPFAM" id="SSF54506">
    <property type="entry name" value="Diaminopimelate epimerase-like"/>
    <property type="match status" value="2"/>
</dbReference>
<protein>
    <submittedName>
        <fullName evidence="3">4-oxalomesaconate tautomerase</fullName>
        <ecNumber evidence="3">5.3.2.8</ecNumber>
    </submittedName>
</protein>
<comment type="similarity">
    <text evidence="1">Belongs to the PrpF family.</text>
</comment>
<evidence type="ECO:0000256" key="2">
    <source>
        <dbReference type="ARBA" id="ARBA00023235"/>
    </source>
</evidence>
<dbReference type="Pfam" id="PF04303">
    <property type="entry name" value="PrpF"/>
    <property type="match status" value="1"/>
</dbReference>
<evidence type="ECO:0000313" key="3">
    <source>
        <dbReference type="EMBL" id="MBW8270967.1"/>
    </source>
</evidence>
<reference evidence="3 4" key="1">
    <citation type="submission" date="2021-08" db="EMBL/GenBank/DDBJ databases">
        <title>Caldovatus sediminis gen. nov., sp. nov., a moderately thermophilic bacterium isolated from a hot spring.</title>
        <authorList>
            <person name="Hu C.-J."/>
            <person name="Li W.-J."/>
            <person name="Xian W.-D."/>
        </authorList>
    </citation>
    <scope>NUCLEOTIDE SEQUENCE [LARGE SCALE GENOMIC DNA]</scope>
    <source>
        <strain evidence="3 4">SYSU G05006</strain>
    </source>
</reference>
<evidence type="ECO:0000313" key="4">
    <source>
        <dbReference type="Proteomes" id="UP001519924"/>
    </source>
</evidence>
<dbReference type="RefSeq" id="WP_220118748.1">
    <property type="nucleotide sequence ID" value="NZ_JAHZUY010000062.1"/>
</dbReference>
<dbReference type="NCBIfam" id="NF033377">
    <property type="entry name" value="OMA_tautomer"/>
    <property type="match status" value="1"/>
</dbReference>
<comment type="caution">
    <text evidence="3">The sequence shown here is derived from an EMBL/GenBank/DDBJ whole genome shotgun (WGS) entry which is preliminary data.</text>
</comment>
<keyword evidence="4" id="KW-1185">Reference proteome</keyword>
<gene>
    <name evidence="3" type="ORF">K1J50_15900</name>
</gene>
<name>A0ABS7F7L5_9PROT</name>
<dbReference type="PANTHER" id="PTHR43709:SF3">
    <property type="entry name" value="ISOMERASE YBHH-RELATED"/>
    <property type="match status" value="1"/>
</dbReference>
<proteinExistence type="inferred from homology"/>